<evidence type="ECO:0000256" key="3">
    <source>
        <dbReference type="RuleBase" id="RU000363"/>
    </source>
</evidence>
<dbReference type="InterPro" id="IPR002347">
    <property type="entry name" value="SDR_fam"/>
</dbReference>
<dbReference type="Proteomes" id="UP000321822">
    <property type="component" value="Unassembled WGS sequence"/>
</dbReference>
<comment type="caution">
    <text evidence="4">The sequence shown here is derived from an EMBL/GenBank/DDBJ whole genome shotgun (WGS) entry which is preliminary data.</text>
</comment>
<dbReference type="PANTHER" id="PTHR44196">
    <property type="entry name" value="DEHYDROGENASE/REDUCTASE SDR FAMILY MEMBER 7B"/>
    <property type="match status" value="1"/>
</dbReference>
<dbReference type="InterPro" id="IPR020904">
    <property type="entry name" value="Sc_DH/Rdtase_CS"/>
</dbReference>
<dbReference type="Gene3D" id="3.40.50.720">
    <property type="entry name" value="NAD(P)-binding Rossmann-like Domain"/>
    <property type="match status" value="1"/>
</dbReference>
<keyword evidence="2" id="KW-0560">Oxidoreductase</keyword>
<comment type="similarity">
    <text evidence="1 3">Belongs to the short-chain dehydrogenases/reductases (SDR) family.</text>
</comment>
<dbReference type="GO" id="GO:0016020">
    <property type="term" value="C:membrane"/>
    <property type="evidence" value="ECO:0007669"/>
    <property type="project" value="TreeGrafter"/>
</dbReference>
<evidence type="ECO:0000313" key="4">
    <source>
        <dbReference type="EMBL" id="TWX69619.1"/>
    </source>
</evidence>
<dbReference type="RefSeq" id="WP_146785327.1">
    <property type="nucleotide sequence ID" value="NZ_VOLT01000003.1"/>
</dbReference>
<dbReference type="SUPFAM" id="SSF51735">
    <property type="entry name" value="NAD(P)-binding Rossmann-fold domains"/>
    <property type="match status" value="1"/>
</dbReference>
<protein>
    <submittedName>
        <fullName evidence="4">SDR family NAD(P)-dependent oxidoreductase</fullName>
    </submittedName>
</protein>
<dbReference type="PANTHER" id="PTHR44196:SF1">
    <property type="entry name" value="DEHYDROGENASE_REDUCTASE SDR FAMILY MEMBER 7B"/>
    <property type="match status" value="1"/>
</dbReference>
<dbReference type="AlphaFoldDB" id="A0A5C6QLB6"/>
<sequence>MAIRNVLITGATSGIGLALFEKYTNQGENVIACGRDKEKMALLKSRSFKTCLFDITKPTQVASAAEDIKALDILILNAGDCRYVDDVKHFDGELFSSIINTNLSSLGTLLQYFLPKVKQGGQIVFVSSSATILPFPRSEAYGASKAGMDYLANSLRLDLVEHKIDVTLVHPGFVSTPLTDKNDFAMPFLLTSEQAASRMLIGIEKRKKYLHFPKRLTLIMKLFSFLPSSLWQSLITKNDNSSKSHIREDKA</sequence>
<proteinExistence type="inferred from homology"/>
<dbReference type="OrthoDB" id="9808814at2"/>
<dbReference type="PROSITE" id="PS00061">
    <property type="entry name" value="ADH_SHORT"/>
    <property type="match status" value="1"/>
</dbReference>
<dbReference type="PRINTS" id="PR00081">
    <property type="entry name" value="GDHRDH"/>
</dbReference>
<dbReference type="Pfam" id="PF00106">
    <property type="entry name" value="adh_short"/>
    <property type="match status" value="1"/>
</dbReference>
<name>A0A5C6QLB6_9GAMM</name>
<organism evidence="4 5">
    <name type="scientific">Colwellia demingiae</name>
    <dbReference type="NCBI Taxonomy" id="89401"/>
    <lineage>
        <taxon>Bacteria</taxon>
        <taxon>Pseudomonadati</taxon>
        <taxon>Pseudomonadota</taxon>
        <taxon>Gammaproteobacteria</taxon>
        <taxon>Alteromonadales</taxon>
        <taxon>Colwelliaceae</taxon>
        <taxon>Colwellia</taxon>
    </lineage>
</organism>
<keyword evidence="5" id="KW-1185">Reference proteome</keyword>
<evidence type="ECO:0000313" key="5">
    <source>
        <dbReference type="Proteomes" id="UP000321822"/>
    </source>
</evidence>
<dbReference type="PRINTS" id="PR00080">
    <property type="entry name" value="SDRFAMILY"/>
</dbReference>
<gene>
    <name evidence="4" type="ORF">ESZ36_06595</name>
</gene>
<accession>A0A5C6QLB6</accession>
<dbReference type="InterPro" id="IPR036291">
    <property type="entry name" value="NAD(P)-bd_dom_sf"/>
</dbReference>
<evidence type="ECO:0000256" key="2">
    <source>
        <dbReference type="ARBA" id="ARBA00023002"/>
    </source>
</evidence>
<evidence type="ECO:0000256" key="1">
    <source>
        <dbReference type="ARBA" id="ARBA00006484"/>
    </source>
</evidence>
<reference evidence="4 5" key="1">
    <citation type="submission" date="2019-07" db="EMBL/GenBank/DDBJ databases">
        <title>Genomes of sea-ice associated Colwellia species.</title>
        <authorList>
            <person name="Bowman J.P."/>
        </authorList>
    </citation>
    <scope>NUCLEOTIDE SEQUENCE [LARGE SCALE GENOMIC DNA]</scope>
    <source>
        <strain evidence="4 5">ACAM 459</strain>
    </source>
</reference>
<dbReference type="EMBL" id="VOLT01000003">
    <property type="protein sequence ID" value="TWX69619.1"/>
    <property type="molecule type" value="Genomic_DNA"/>
</dbReference>
<dbReference type="GO" id="GO:0016491">
    <property type="term" value="F:oxidoreductase activity"/>
    <property type="evidence" value="ECO:0007669"/>
    <property type="project" value="UniProtKB-KW"/>
</dbReference>